<organism evidence="20">
    <name type="scientific">Hirondellea gigas</name>
    <dbReference type="NCBI Taxonomy" id="1518452"/>
    <lineage>
        <taxon>Eukaryota</taxon>
        <taxon>Metazoa</taxon>
        <taxon>Ecdysozoa</taxon>
        <taxon>Arthropoda</taxon>
        <taxon>Crustacea</taxon>
        <taxon>Multicrustacea</taxon>
        <taxon>Malacostraca</taxon>
        <taxon>Eumalacostraca</taxon>
        <taxon>Peracarida</taxon>
        <taxon>Amphipoda</taxon>
        <taxon>Amphilochidea</taxon>
        <taxon>Lysianassida</taxon>
        <taxon>Lysianassidira</taxon>
        <taxon>Lysianassoidea</taxon>
        <taxon>Lysianassidae</taxon>
        <taxon>Hirondellea</taxon>
    </lineage>
</organism>
<evidence type="ECO:0000256" key="11">
    <source>
        <dbReference type="ARBA" id="ARBA00023002"/>
    </source>
</evidence>
<evidence type="ECO:0000256" key="13">
    <source>
        <dbReference type="ARBA" id="ARBA00033443"/>
    </source>
</evidence>
<comment type="catalytic activity">
    <reaction evidence="16">
        <text>apo-[ACP] + CoA = holo-[ACP] + adenosine 3',5'-bisphosphate + H(+)</text>
        <dbReference type="Rhea" id="RHEA:12068"/>
        <dbReference type="Rhea" id="RHEA-COMP:9685"/>
        <dbReference type="Rhea" id="RHEA-COMP:9690"/>
        <dbReference type="ChEBI" id="CHEBI:15378"/>
        <dbReference type="ChEBI" id="CHEBI:29999"/>
        <dbReference type="ChEBI" id="CHEBI:57287"/>
        <dbReference type="ChEBI" id="CHEBI:58343"/>
        <dbReference type="ChEBI" id="CHEBI:64479"/>
        <dbReference type="EC" id="2.7.8.7"/>
    </reaction>
    <physiologicalReaction direction="left-to-right" evidence="16">
        <dbReference type="Rhea" id="RHEA:12069"/>
    </physiologicalReaction>
</comment>
<evidence type="ECO:0000256" key="2">
    <source>
        <dbReference type="ARBA" id="ARBA00008467"/>
    </source>
</evidence>
<accession>A0A6A7G509</accession>
<dbReference type="InterPro" id="IPR016039">
    <property type="entry name" value="Thiolase-like"/>
</dbReference>
<evidence type="ECO:0000259" key="19">
    <source>
        <dbReference type="PROSITE" id="PS52004"/>
    </source>
</evidence>
<dbReference type="AlphaFoldDB" id="A0A6A7G509"/>
<dbReference type="PANTHER" id="PTHR11712">
    <property type="entry name" value="POLYKETIDE SYNTHASE-RELATED"/>
    <property type="match status" value="1"/>
</dbReference>
<comment type="catalytic activity">
    <reaction evidence="14">
        <text>acetyl-CoA + n malonyl-CoA + 2n NADPH + 4n H(+) = a long-chain-acyl-CoA + n CoA + n CO2 + 2n NADP(+).</text>
        <dbReference type="EC" id="2.3.1.86"/>
    </reaction>
</comment>
<evidence type="ECO:0000256" key="15">
    <source>
        <dbReference type="ARBA" id="ARBA00048508"/>
    </source>
</evidence>
<dbReference type="SUPFAM" id="SSF53901">
    <property type="entry name" value="Thiolase-like"/>
    <property type="match status" value="2"/>
</dbReference>
<dbReference type="Gene3D" id="6.10.140.1410">
    <property type="match status" value="1"/>
</dbReference>
<dbReference type="PROSITE" id="PS00606">
    <property type="entry name" value="KS3_1"/>
    <property type="match status" value="1"/>
</dbReference>
<dbReference type="GO" id="GO:0004315">
    <property type="term" value="F:3-oxoacyl-[acyl-carrier-protein] synthase activity"/>
    <property type="evidence" value="ECO:0007669"/>
    <property type="project" value="UniProtKB-EC"/>
</dbReference>
<comment type="similarity">
    <text evidence="2">Belongs to the thiolase-like superfamily. Beta-ketoacyl-ACP synthases family.</text>
</comment>
<dbReference type="PROSITE" id="PS52004">
    <property type="entry name" value="KS3_2"/>
    <property type="match status" value="1"/>
</dbReference>
<evidence type="ECO:0000256" key="9">
    <source>
        <dbReference type="ARBA" id="ARBA00022842"/>
    </source>
</evidence>
<dbReference type="GO" id="GO:0006633">
    <property type="term" value="P:fatty acid biosynthetic process"/>
    <property type="evidence" value="ECO:0007669"/>
    <property type="project" value="InterPro"/>
</dbReference>
<evidence type="ECO:0000256" key="8">
    <source>
        <dbReference type="ARBA" id="ARBA00022723"/>
    </source>
</evidence>
<evidence type="ECO:0000256" key="7">
    <source>
        <dbReference type="ARBA" id="ARBA00022679"/>
    </source>
</evidence>
<dbReference type="Pfam" id="PF01648">
    <property type="entry name" value="ACPS"/>
    <property type="match status" value="1"/>
</dbReference>
<evidence type="ECO:0000256" key="4">
    <source>
        <dbReference type="ARBA" id="ARBA00012948"/>
    </source>
</evidence>
<keyword evidence="11" id="KW-0560">Oxidoreductase</keyword>
<dbReference type="PANTHER" id="PTHR11712:SF336">
    <property type="entry name" value="3-OXOACYL-[ACYL-CARRIER-PROTEIN] SYNTHASE, MITOCHONDRIAL"/>
    <property type="match status" value="1"/>
</dbReference>
<dbReference type="InterPro" id="IPR047224">
    <property type="entry name" value="FAS_alpha_su_C"/>
</dbReference>
<protein>
    <recommendedName>
        <fullName evidence="6">L-aminoadipate-semialdehyde dehydrogenase-phosphopantetheinyl transferase</fullName>
        <ecNumber evidence="4">1.1.1.100</ecNumber>
        <ecNumber evidence="5">2.3.1.41</ecNumber>
        <ecNumber evidence="3">2.3.1.86</ecNumber>
    </recommendedName>
    <alternativeName>
        <fullName evidence="12">4'-phosphopantetheinyl transferase</fullName>
    </alternativeName>
    <alternativeName>
        <fullName evidence="13">Alpha-aminoadipic semialdehyde dehydrogenase-phosphopantetheinyl transferase</fullName>
    </alternativeName>
</protein>
<dbReference type="GO" id="GO:0008897">
    <property type="term" value="F:holo-[acyl-carrier-protein] synthase activity"/>
    <property type="evidence" value="ECO:0007669"/>
    <property type="project" value="UniProtKB-EC"/>
</dbReference>
<comment type="catalytic activity">
    <reaction evidence="15">
        <text>a (3R)-hydroxyacyl-[ACP] + NADP(+) = a 3-oxoacyl-[ACP] + NADPH + H(+)</text>
        <dbReference type="Rhea" id="RHEA:17397"/>
        <dbReference type="Rhea" id="RHEA-COMP:9916"/>
        <dbReference type="Rhea" id="RHEA-COMP:9945"/>
        <dbReference type="ChEBI" id="CHEBI:15378"/>
        <dbReference type="ChEBI" id="CHEBI:57783"/>
        <dbReference type="ChEBI" id="CHEBI:58349"/>
        <dbReference type="ChEBI" id="CHEBI:78776"/>
        <dbReference type="ChEBI" id="CHEBI:78827"/>
        <dbReference type="EC" id="1.1.1.100"/>
    </reaction>
</comment>
<dbReference type="EMBL" id="IACT01006828">
    <property type="protein sequence ID" value="LAC25950.1"/>
    <property type="molecule type" value="mRNA"/>
</dbReference>
<evidence type="ECO:0000313" key="20">
    <source>
        <dbReference type="EMBL" id="LAC25950.1"/>
    </source>
</evidence>
<dbReference type="Pfam" id="PF00109">
    <property type="entry name" value="ketoacyl-synt"/>
    <property type="match status" value="1"/>
</dbReference>
<evidence type="ECO:0000256" key="14">
    <source>
        <dbReference type="ARBA" id="ARBA00048237"/>
    </source>
</evidence>
<evidence type="ECO:0000256" key="3">
    <source>
        <dbReference type="ARBA" id="ARBA00012878"/>
    </source>
</evidence>
<dbReference type="CDD" id="cd00828">
    <property type="entry name" value="elong_cond_enzymes"/>
    <property type="match status" value="1"/>
</dbReference>
<dbReference type="InterPro" id="IPR014031">
    <property type="entry name" value="Ketoacyl_synth_C"/>
</dbReference>
<feature type="domain" description="Ketosynthase family 3 (KS3)" evidence="19">
    <location>
        <begin position="1"/>
        <end position="529"/>
    </location>
</feature>
<dbReference type="NCBIfam" id="TIGR00556">
    <property type="entry name" value="pantethn_trn"/>
    <property type="match status" value="1"/>
</dbReference>
<dbReference type="InterPro" id="IPR037143">
    <property type="entry name" value="4-PPantetheinyl_Trfase_dom_sf"/>
</dbReference>
<dbReference type="InterPro" id="IPR004568">
    <property type="entry name" value="Ppantetheine-prot_Trfase_dom"/>
</dbReference>
<keyword evidence="7" id="KW-0808">Transferase</keyword>
<sequence>MSPFEINQADEAEYFKRYHASKIDLVENSNGSWTASLKKGAVVYIPKAKIFDRTVAGQIPTGWNCTQYGIPEDIAASVDRVSQFALAATMEAFVSAGIKDPYELYKYVHLSEVGNCVGGGMGGIRALEDIFRRRLLEEPNIAADSLQETFINTTAAWINMLLVSSSGPIKTPVAACATAATSVELAIETIQSGKASVMIAGGTEDFGEQGSFEFAQMKATSSGLDEMAKGRDPDEHCRPATSTRSGFMESQGAGIQILTTAALAVKMGLPIYAICGGAWTATDGQGRSVPAPGQGILSTSREFVNKFRSPLLNLNYRKSQYQAEASRVEEWYQRESVQWKNLIPEEDSKVGYDETGKNQIISFLTKERKRRLKGLQSTWGVKFYLNNDEIAPIRGALSVWGLTVDDIDACSFHGTGTTANDQNESDVVNRQMAHLSRRPGNVLPTIFQKWLTGHPKGAAAAWMINGMIQSMLSGIIPGNRNADNIDSEFEDFNFLLYLDRTVKKSHPLRAAYIHSFGFGQAGAEVLIIHPNSLYSAISKESYDQYRQTRNNREMVIHQHWIANLYGKRGLLPIKSRSPFDQTNISDDEQHEISSSSYLNPRARTLYSSSTEEWSIDPSISESSTRSNIRSSQVRALESSFVQSASILSNVSSFVGTDLEEISTFEDKDSLFLNNNFTTSEQSYCTSSPHPAASLTGKWCAKEAVIKAMTSVNPSSRDMWNRRGASLLDIEISHSPSGAPIVQLHGNVSRLANSLNIEKINISISHTSDHAQAIAVVALKS</sequence>
<keyword evidence="8" id="KW-0479">Metal-binding</keyword>
<dbReference type="Gene3D" id="3.40.47.10">
    <property type="match status" value="1"/>
</dbReference>
<evidence type="ECO:0000256" key="1">
    <source>
        <dbReference type="ARBA" id="ARBA00006195"/>
    </source>
</evidence>
<evidence type="ECO:0000256" key="10">
    <source>
        <dbReference type="ARBA" id="ARBA00022857"/>
    </source>
</evidence>
<dbReference type="GO" id="GO:0004321">
    <property type="term" value="F:fatty-acyl-CoA synthase activity"/>
    <property type="evidence" value="ECO:0007669"/>
    <property type="project" value="UniProtKB-EC"/>
</dbReference>
<dbReference type="InterPro" id="IPR020841">
    <property type="entry name" value="PKS_Beta-ketoAc_synthase_dom"/>
</dbReference>
<keyword evidence="10" id="KW-0521">NADP</keyword>
<reference evidence="20" key="1">
    <citation type="submission" date="2017-11" db="EMBL/GenBank/DDBJ databases">
        <title>The sensing device of the deep-sea amphipod.</title>
        <authorList>
            <person name="Kobayashi H."/>
            <person name="Nagahama T."/>
            <person name="Arai W."/>
            <person name="Sasagawa Y."/>
            <person name="Umeda M."/>
            <person name="Hayashi T."/>
            <person name="Nikaido I."/>
            <person name="Watanabe H."/>
            <person name="Oguri K."/>
            <person name="Kitazato H."/>
            <person name="Fujioka K."/>
            <person name="Kido Y."/>
            <person name="Takami H."/>
        </authorList>
    </citation>
    <scope>NUCLEOTIDE SEQUENCE</scope>
    <source>
        <tissue evidence="20">Whole body</tissue>
    </source>
</reference>
<dbReference type="EC" id="1.1.1.100" evidence="4"/>
<dbReference type="InterPro" id="IPR000794">
    <property type="entry name" value="Beta-ketoacyl_synthase"/>
</dbReference>
<evidence type="ECO:0000256" key="5">
    <source>
        <dbReference type="ARBA" id="ARBA00013191"/>
    </source>
</evidence>
<name>A0A6A7G509_9CRUS</name>
<evidence type="ECO:0000256" key="12">
    <source>
        <dbReference type="ARBA" id="ARBA00030484"/>
    </source>
</evidence>
<evidence type="ECO:0000256" key="17">
    <source>
        <dbReference type="ARBA" id="ARBA00048794"/>
    </source>
</evidence>
<proteinExistence type="evidence at transcript level"/>
<keyword evidence="9" id="KW-0460">Magnesium</keyword>
<dbReference type="SUPFAM" id="SSF56214">
    <property type="entry name" value="4'-phosphopantetheinyl transferase"/>
    <property type="match status" value="1"/>
</dbReference>
<dbReference type="EC" id="2.3.1.41" evidence="5"/>
<dbReference type="EC" id="2.3.1.86" evidence="3"/>
<dbReference type="Gene3D" id="3.90.470.20">
    <property type="entry name" value="4'-phosphopantetheinyl transferase domain"/>
    <property type="match status" value="1"/>
</dbReference>
<dbReference type="Pfam" id="PF02801">
    <property type="entry name" value="Ketoacyl-synt_C"/>
    <property type="match status" value="1"/>
</dbReference>
<evidence type="ECO:0000256" key="18">
    <source>
        <dbReference type="SAM" id="MobiDB-lite"/>
    </source>
</evidence>
<feature type="compositionally biased region" description="Basic and acidic residues" evidence="18">
    <location>
        <begin position="226"/>
        <end position="238"/>
    </location>
</feature>
<comment type="catalytic activity">
    <reaction evidence="17">
        <text>apo-[ACP] + acetyl-CoA = acetyl-[ACP] + adenosine 3',5'-bisphosphate + H(+)</text>
        <dbReference type="Rhea" id="RHEA:46564"/>
        <dbReference type="Rhea" id="RHEA-COMP:9621"/>
        <dbReference type="Rhea" id="RHEA-COMP:9690"/>
        <dbReference type="ChEBI" id="CHEBI:15378"/>
        <dbReference type="ChEBI" id="CHEBI:29999"/>
        <dbReference type="ChEBI" id="CHEBI:57288"/>
        <dbReference type="ChEBI" id="CHEBI:58343"/>
        <dbReference type="ChEBI" id="CHEBI:78446"/>
    </reaction>
    <physiologicalReaction direction="left-to-right" evidence="17">
        <dbReference type="Rhea" id="RHEA:46565"/>
    </physiologicalReaction>
</comment>
<dbReference type="GO" id="GO:0004316">
    <property type="term" value="F:3-oxoacyl-[acyl-carrier-protein] reductase (NADPH) activity"/>
    <property type="evidence" value="ECO:0007669"/>
    <property type="project" value="UniProtKB-EC"/>
</dbReference>
<evidence type="ECO:0000256" key="16">
    <source>
        <dbReference type="ARBA" id="ARBA00048641"/>
    </source>
</evidence>
<feature type="region of interest" description="Disordered" evidence="18">
    <location>
        <begin position="225"/>
        <end position="246"/>
    </location>
</feature>
<dbReference type="GO" id="GO:0005829">
    <property type="term" value="C:cytosol"/>
    <property type="evidence" value="ECO:0007669"/>
    <property type="project" value="TreeGrafter"/>
</dbReference>
<dbReference type="InterPro" id="IPR008278">
    <property type="entry name" value="4-PPantetheinyl_Trfase_dom"/>
</dbReference>
<comment type="similarity">
    <text evidence="1">Belongs to the P-Pant transferase superfamily. AcpS family.</text>
</comment>
<dbReference type="GO" id="GO:0000287">
    <property type="term" value="F:magnesium ion binding"/>
    <property type="evidence" value="ECO:0007669"/>
    <property type="project" value="InterPro"/>
</dbReference>
<dbReference type="InterPro" id="IPR014030">
    <property type="entry name" value="Ketoacyl_synth_N"/>
</dbReference>
<evidence type="ECO:0000256" key="6">
    <source>
        <dbReference type="ARBA" id="ARBA00016301"/>
    </source>
</evidence>
<dbReference type="InterPro" id="IPR018201">
    <property type="entry name" value="Ketoacyl_synth_AS"/>
</dbReference>